<dbReference type="EMBL" id="NRRV01000007">
    <property type="protein sequence ID" value="MBK1630002.1"/>
    <property type="molecule type" value="Genomic_DNA"/>
</dbReference>
<dbReference type="RefSeq" id="WP_200234410.1">
    <property type="nucleotide sequence ID" value="NZ_NRRV01000007.1"/>
</dbReference>
<evidence type="ECO:0000313" key="3">
    <source>
        <dbReference type="Proteomes" id="UP000748752"/>
    </source>
</evidence>
<sequence length="107" mass="12025">MRNVAARQLVPLQHAAEGRFFGMRHAAVPERERIEGFLAQGFEVVVDFAGAAVTQSFVDELIGRLILEQGPDVLQRPIFKNCTDDTRAILRFVAADRLDQYLKTSTH</sequence>
<evidence type="ECO:0000313" key="2">
    <source>
        <dbReference type="EMBL" id="MBK1630002.1"/>
    </source>
</evidence>
<name>A0ABS1CDM8_9GAMM</name>
<protein>
    <recommendedName>
        <fullName evidence="1">DUF4325 domain-containing protein</fullName>
    </recommendedName>
</protein>
<dbReference type="Proteomes" id="UP000748752">
    <property type="component" value="Unassembled WGS sequence"/>
</dbReference>
<evidence type="ECO:0000259" key="1">
    <source>
        <dbReference type="Pfam" id="PF14213"/>
    </source>
</evidence>
<gene>
    <name evidence="2" type="ORF">CKO31_04440</name>
</gene>
<accession>A0ABS1CDM8</accession>
<reference evidence="2 3" key="1">
    <citation type="journal article" date="2020" name="Microorganisms">
        <title>Osmotic Adaptation and Compatible Solute Biosynthesis of Phototrophic Bacteria as Revealed from Genome Analyses.</title>
        <authorList>
            <person name="Imhoff J.F."/>
            <person name="Rahn T."/>
            <person name="Kunzel S."/>
            <person name="Keller A."/>
            <person name="Neulinger S.C."/>
        </authorList>
    </citation>
    <scope>NUCLEOTIDE SEQUENCE [LARGE SCALE GENOMIC DNA]</scope>
    <source>
        <strain evidence="2 3">DSM 6210</strain>
    </source>
</reference>
<organism evidence="2 3">
    <name type="scientific">Thiohalocapsa halophila</name>
    <dbReference type="NCBI Taxonomy" id="69359"/>
    <lineage>
        <taxon>Bacteria</taxon>
        <taxon>Pseudomonadati</taxon>
        <taxon>Pseudomonadota</taxon>
        <taxon>Gammaproteobacteria</taxon>
        <taxon>Chromatiales</taxon>
        <taxon>Chromatiaceae</taxon>
        <taxon>Thiohalocapsa</taxon>
    </lineage>
</organism>
<dbReference type="Pfam" id="PF14213">
    <property type="entry name" value="DUF4325"/>
    <property type="match status" value="1"/>
</dbReference>
<proteinExistence type="predicted"/>
<keyword evidence="3" id="KW-1185">Reference proteome</keyword>
<comment type="caution">
    <text evidence="2">The sequence shown here is derived from an EMBL/GenBank/DDBJ whole genome shotgun (WGS) entry which is preliminary data.</text>
</comment>
<dbReference type="InterPro" id="IPR025474">
    <property type="entry name" value="DUF4325"/>
</dbReference>
<feature type="domain" description="DUF4325" evidence="1">
    <location>
        <begin position="32"/>
        <end position="86"/>
    </location>
</feature>